<evidence type="ECO:0000313" key="9">
    <source>
        <dbReference type="EMBL" id="MEQ2163729.1"/>
    </source>
</evidence>
<feature type="domain" description="Myosin motor" evidence="8">
    <location>
        <begin position="1"/>
        <end position="156"/>
    </location>
</feature>
<keyword evidence="6" id="KW-0518">Myosin</keyword>
<dbReference type="Pfam" id="PF00063">
    <property type="entry name" value="Myosin_head"/>
    <property type="match status" value="1"/>
</dbReference>
<keyword evidence="2" id="KW-0547">Nucleotide-binding</keyword>
<dbReference type="Gene3D" id="4.10.270.10">
    <property type="entry name" value="Myosin, subunit A"/>
    <property type="match status" value="1"/>
</dbReference>
<dbReference type="Gene3D" id="1.20.58.530">
    <property type="match status" value="1"/>
</dbReference>
<dbReference type="InterPro" id="IPR027417">
    <property type="entry name" value="P-loop_NTPase"/>
</dbReference>
<dbReference type="SUPFAM" id="SSF90257">
    <property type="entry name" value="Myosin rod fragments"/>
    <property type="match status" value="1"/>
</dbReference>
<keyword evidence="10" id="KW-1185">Reference proteome</keyword>
<dbReference type="PROSITE" id="PS50096">
    <property type="entry name" value="IQ"/>
    <property type="match status" value="1"/>
</dbReference>
<dbReference type="InterPro" id="IPR000048">
    <property type="entry name" value="IQ_motif_EF-hand-BS"/>
</dbReference>
<reference evidence="9 10" key="1">
    <citation type="submission" date="2021-06" db="EMBL/GenBank/DDBJ databases">
        <authorList>
            <person name="Palmer J.M."/>
        </authorList>
    </citation>
    <scope>NUCLEOTIDE SEQUENCE [LARGE SCALE GENOMIC DNA]</scope>
    <source>
        <strain evidence="9 10">GA_2019</strain>
        <tissue evidence="9">Muscle</tissue>
    </source>
</reference>
<evidence type="ECO:0000256" key="1">
    <source>
        <dbReference type="ARBA" id="ARBA00008314"/>
    </source>
</evidence>
<dbReference type="SMART" id="SM00242">
    <property type="entry name" value="MYSc"/>
    <property type="match status" value="1"/>
</dbReference>
<keyword evidence="3" id="KW-0067">ATP-binding</keyword>
<feature type="coiled-coil region" evidence="7">
    <location>
        <begin position="234"/>
        <end position="366"/>
    </location>
</feature>
<dbReference type="Proteomes" id="UP001476798">
    <property type="component" value="Unassembled WGS sequence"/>
</dbReference>
<accession>A0ABV0MX78</accession>
<protein>
    <recommendedName>
        <fullName evidence="8">Myosin motor domain-containing protein</fullName>
    </recommendedName>
</protein>
<dbReference type="PRINTS" id="PR00193">
    <property type="entry name" value="MYOSINHEAVY"/>
</dbReference>
<keyword evidence="4 7" id="KW-0175">Coiled coil</keyword>
<dbReference type="PROSITE" id="PS51456">
    <property type="entry name" value="MYOSIN_MOTOR"/>
    <property type="match status" value="1"/>
</dbReference>
<evidence type="ECO:0000256" key="3">
    <source>
        <dbReference type="ARBA" id="ARBA00022840"/>
    </source>
</evidence>
<proteinExistence type="inferred from homology"/>
<gene>
    <name evidence="9" type="ORF">GOODEAATRI_033295</name>
</gene>
<keyword evidence="5 6" id="KW-0009">Actin-binding</keyword>
<dbReference type="SUPFAM" id="SSF52540">
    <property type="entry name" value="P-loop containing nucleoside triphosphate hydrolases"/>
    <property type="match status" value="1"/>
</dbReference>
<evidence type="ECO:0000256" key="7">
    <source>
        <dbReference type="SAM" id="Coils"/>
    </source>
</evidence>
<dbReference type="EMBL" id="JAHRIO010016781">
    <property type="protein sequence ID" value="MEQ2163729.1"/>
    <property type="molecule type" value="Genomic_DNA"/>
</dbReference>
<comment type="similarity">
    <text evidence="1 6">Belongs to the TRAFAC class myosin-kinesin ATPase superfamily. Myosin family.</text>
</comment>
<evidence type="ECO:0000256" key="2">
    <source>
        <dbReference type="ARBA" id="ARBA00022741"/>
    </source>
</evidence>
<sequence length="366" mass="42533">MVTKGQTVPQLNKSPLLQYNSLEQLCINFTNEKLQQFFNHHMFVLEQEEYKKEGIEWELIDFGMDLAACIELIEKPLGIFSILEEECMFPKASDTTFKNKLIDQHLGKNKAFEKPKPGKGKAEAHFSLVHYAGTVDYNITGWLDKNKDPLNDSVVFFKAGLLGTLEEMRDEKLASLVTMTQALCRGYVMRKEFVKMMERRDAIFTIQYNVRSFMNVKNWPWMNLYFKIKPLLKSAETEKELQNMKENYEKMKSDLTTALAKKKELEEKMVSLLQEKNDLQLQVASEMEGLSDAEERCEGLIKSKIQLEAKLKETTERLEDEEEINAELTAKKRKLEDECSELKKDIDDLELTLAKVEKEKHATENK</sequence>
<feature type="non-terminal residue" evidence="9">
    <location>
        <position position="366"/>
    </location>
</feature>
<name>A0ABV0MX78_9TELE</name>
<comment type="caution">
    <text evidence="6">Lacks conserved residue(s) required for the propagation of feature annotation.</text>
</comment>
<evidence type="ECO:0000256" key="6">
    <source>
        <dbReference type="PROSITE-ProRule" id="PRU00782"/>
    </source>
</evidence>
<dbReference type="Gene3D" id="1.20.5.340">
    <property type="match status" value="1"/>
</dbReference>
<evidence type="ECO:0000256" key="4">
    <source>
        <dbReference type="ARBA" id="ARBA00023054"/>
    </source>
</evidence>
<keyword evidence="6" id="KW-0505">Motor protein</keyword>
<dbReference type="InterPro" id="IPR001609">
    <property type="entry name" value="Myosin_head_motor_dom-like"/>
</dbReference>
<organism evidence="9 10">
    <name type="scientific">Goodea atripinnis</name>
    <dbReference type="NCBI Taxonomy" id="208336"/>
    <lineage>
        <taxon>Eukaryota</taxon>
        <taxon>Metazoa</taxon>
        <taxon>Chordata</taxon>
        <taxon>Craniata</taxon>
        <taxon>Vertebrata</taxon>
        <taxon>Euteleostomi</taxon>
        <taxon>Actinopterygii</taxon>
        <taxon>Neopterygii</taxon>
        <taxon>Teleostei</taxon>
        <taxon>Neoteleostei</taxon>
        <taxon>Acanthomorphata</taxon>
        <taxon>Ovalentaria</taxon>
        <taxon>Atherinomorphae</taxon>
        <taxon>Cyprinodontiformes</taxon>
        <taxon>Goodeidae</taxon>
        <taxon>Goodea</taxon>
    </lineage>
</organism>
<comment type="caution">
    <text evidence="9">The sequence shown here is derived from an EMBL/GenBank/DDBJ whole genome shotgun (WGS) entry which is preliminary data.</text>
</comment>
<dbReference type="PANTHER" id="PTHR13140:SF857">
    <property type="entry name" value="MYOSIN-11"/>
    <property type="match status" value="1"/>
</dbReference>
<evidence type="ECO:0000259" key="8">
    <source>
        <dbReference type="PROSITE" id="PS51456"/>
    </source>
</evidence>
<dbReference type="PANTHER" id="PTHR13140">
    <property type="entry name" value="MYOSIN"/>
    <property type="match status" value="1"/>
</dbReference>
<evidence type="ECO:0000256" key="5">
    <source>
        <dbReference type="ARBA" id="ARBA00023203"/>
    </source>
</evidence>
<evidence type="ECO:0000313" key="10">
    <source>
        <dbReference type="Proteomes" id="UP001476798"/>
    </source>
</evidence>
<dbReference type="Pfam" id="PF00612">
    <property type="entry name" value="IQ"/>
    <property type="match status" value="1"/>
</dbReference>